<dbReference type="Pfam" id="PF02576">
    <property type="entry name" value="RimP_N"/>
    <property type="match status" value="1"/>
</dbReference>
<dbReference type="HAMAP" id="MF_01077">
    <property type="entry name" value="RimP"/>
    <property type="match status" value="1"/>
</dbReference>
<dbReference type="Gene3D" id="3.30.300.70">
    <property type="entry name" value="RimP-like superfamily, N-terminal"/>
    <property type="match status" value="1"/>
</dbReference>
<comment type="similarity">
    <text evidence="3">Belongs to the RimP family.</text>
</comment>
<organism evidence="6 7">
    <name type="scientific">Panacibacter ginsenosidivorans</name>
    <dbReference type="NCBI Taxonomy" id="1813871"/>
    <lineage>
        <taxon>Bacteria</taxon>
        <taxon>Pseudomonadati</taxon>
        <taxon>Bacteroidota</taxon>
        <taxon>Chitinophagia</taxon>
        <taxon>Chitinophagales</taxon>
        <taxon>Chitinophagaceae</taxon>
        <taxon>Panacibacter</taxon>
    </lineage>
</organism>
<accession>A0A5B8VC84</accession>
<dbReference type="GO" id="GO:0006412">
    <property type="term" value="P:translation"/>
    <property type="evidence" value="ECO:0007669"/>
    <property type="project" value="TreeGrafter"/>
</dbReference>
<evidence type="ECO:0000256" key="1">
    <source>
        <dbReference type="ARBA" id="ARBA00022490"/>
    </source>
</evidence>
<gene>
    <name evidence="3" type="primary">rimP</name>
    <name evidence="6" type="ORF">FRZ67_14960</name>
</gene>
<sequence length="156" mass="17669">MATDTLIKELERLTDEVLAPEPEYFRVNVKIKPTNNVKVFIDGDKGVSIEKCVQFNRKLYKILEEKALFPDGDFSLEVSSPGVDEPLKMHRQYNKNIGRFVEVIFIDGSKKEGKLLQVAEADIILELTTGKGKKAAIQQLVIPFNNIKTTTVQIKF</sequence>
<name>A0A5B8VC84_9BACT</name>
<dbReference type="GO" id="GO:0005829">
    <property type="term" value="C:cytosol"/>
    <property type="evidence" value="ECO:0007669"/>
    <property type="project" value="TreeGrafter"/>
</dbReference>
<evidence type="ECO:0000313" key="7">
    <source>
        <dbReference type="Proteomes" id="UP000321533"/>
    </source>
</evidence>
<feature type="domain" description="Ribosome maturation factor RimP C-terminal" evidence="5">
    <location>
        <begin position="87"/>
        <end position="156"/>
    </location>
</feature>
<comment type="subcellular location">
    <subcellularLocation>
        <location evidence="3">Cytoplasm</location>
    </subcellularLocation>
</comment>
<evidence type="ECO:0000256" key="3">
    <source>
        <dbReference type="HAMAP-Rule" id="MF_01077"/>
    </source>
</evidence>
<dbReference type="InterPro" id="IPR003728">
    <property type="entry name" value="Ribosome_maturation_RimP"/>
</dbReference>
<dbReference type="InterPro" id="IPR028998">
    <property type="entry name" value="RimP_C"/>
</dbReference>
<keyword evidence="2 3" id="KW-0690">Ribosome biogenesis</keyword>
<dbReference type="InterPro" id="IPR028989">
    <property type="entry name" value="RimP_N"/>
</dbReference>
<dbReference type="PANTHER" id="PTHR33867:SF1">
    <property type="entry name" value="RIBOSOME MATURATION FACTOR RIMP"/>
    <property type="match status" value="1"/>
</dbReference>
<dbReference type="PANTHER" id="PTHR33867">
    <property type="entry name" value="RIBOSOME MATURATION FACTOR RIMP"/>
    <property type="match status" value="1"/>
</dbReference>
<dbReference type="InterPro" id="IPR035956">
    <property type="entry name" value="RimP_N_sf"/>
</dbReference>
<dbReference type="KEGG" id="pgin:FRZ67_14960"/>
<dbReference type="OrthoDB" id="9789702at2"/>
<dbReference type="EMBL" id="CP042435">
    <property type="protein sequence ID" value="QEC68541.1"/>
    <property type="molecule type" value="Genomic_DNA"/>
</dbReference>
<protein>
    <recommendedName>
        <fullName evidence="3">Ribosome maturation factor RimP</fullName>
    </recommendedName>
</protein>
<evidence type="ECO:0000313" key="6">
    <source>
        <dbReference type="EMBL" id="QEC68541.1"/>
    </source>
</evidence>
<keyword evidence="1 3" id="KW-0963">Cytoplasm</keyword>
<comment type="function">
    <text evidence="3">Required for maturation of 30S ribosomal subunits.</text>
</comment>
<dbReference type="AlphaFoldDB" id="A0A5B8VC84"/>
<dbReference type="Proteomes" id="UP000321533">
    <property type="component" value="Chromosome"/>
</dbReference>
<evidence type="ECO:0000259" key="5">
    <source>
        <dbReference type="Pfam" id="PF17384"/>
    </source>
</evidence>
<dbReference type="SUPFAM" id="SSF75420">
    <property type="entry name" value="YhbC-like, N-terminal domain"/>
    <property type="match status" value="1"/>
</dbReference>
<evidence type="ECO:0000256" key="2">
    <source>
        <dbReference type="ARBA" id="ARBA00022517"/>
    </source>
</evidence>
<dbReference type="CDD" id="cd01734">
    <property type="entry name" value="YlxS_C"/>
    <property type="match status" value="1"/>
</dbReference>
<dbReference type="RefSeq" id="WP_147190661.1">
    <property type="nucleotide sequence ID" value="NZ_CP042435.1"/>
</dbReference>
<reference evidence="6 7" key="1">
    <citation type="journal article" date="2016" name="Int. J. Syst. Evol. Microbiol.">
        <title>Panacibacter ginsenosidivorans gen. nov., sp. nov., with ginsenoside converting activity isolated from soil of a ginseng field.</title>
        <authorList>
            <person name="Siddiqi M.Z."/>
            <person name="Muhammad Shafi S."/>
            <person name="Choi K.D."/>
            <person name="Im W.T."/>
        </authorList>
    </citation>
    <scope>NUCLEOTIDE SEQUENCE [LARGE SCALE GENOMIC DNA]</scope>
    <source>
        <strain evidence="6 7">Gsoil1550</strain>
    </source>
</reference>
<dbReference type="GO" id="GO:0000028">
    <property type="term" value="P:ribosomal small subunit assembly"/>
    <property type="evidence" value="ECO:0007669"/>
    <property type="project" value="TreeGrafter"/>
</dbReference>
<feature type="domain" description="Ribosome maturation factor RimP N-terminal" evidence="4">
    <location>
        <begin position="27"/>
        <end position="84"/>
    </location>
</feature>
<keyword evidence="7" id="KW-1185">Reference proteome</keyword>
<evidence type="ECO:0000259" key="4">
    <source>
        <dbReference type="Pfam" id="PF02576"/>
    </source>
</evidence>
<dbReference type="Pfam" id="PF17384">
    <property type="entry name" value="DUF150_C"/>
    <property type="match status" value="1"/>
</dbReference>
<proteinExistence type="inferred from homology"/>